<evidence type="ECO:0000256" key="6">
    <source>
        <dbReference type="ARBA" id="ARBA00023098"/>
    </source>
</evidence>
<dbReference type="PRINTS" id="PR00979">
    <property type="entry name" value="TAFAZZIN"/>
</dbReference>
<dbReference type="CDD" id="cd07989">
    <property type="entry name" value="LPLAT_AGPAT-like"/>
    <property type="match status" value="1"/>
</dbReference>
<evidence type="ECO:0000256" key="7">
    <source>
        <dbReference type="ARBA" id="ARBA00023128"/>
    </source>
</evidence>
<organism evidence="14">
    <name type="scientific">Opuntia streptacantha</name>
    <name type="common">Prickly pear cactus</name>
    <name type="synonym">Opuntia cardona</name>
    <dbReference type="NCBI Taxonomy" id="393608"/>
    <lineage>
        <taxon>Eukaryota</taxon>
        <taxon>Viridiplantae</taxon>
        <taxon>Streptophyta</taxon>
        <taxon>Embryophyta</taxon>
        <taxon>Tracheophyta</taxon>
        <taxon>Spermatophyta</taxon>
        <taxon>Magnoliopsida</taxon>
        <taxon>eudicotyledons</taxon>
        <taxon>Gunneridae</taxon>
        <taxon>Pentapetalae</taxon>
        <taxon>Caryophyllales</taxon>
        <taxon>Cactineae</taxon>
        <taxon>Cactaceae</taxon>
        <taxon>Opuntioideae</taxon>
        <taxon>Opuntia</taxon>
    </lineage>
</organism>
<evidence type="ECO:0000259" key="13">
    <source>
        <dbReference type="SMART" id="SM00563"/>
    </source>
</evidence>
<evidence type="ECO:0000256" key="3">
    <source>
        <dbReference type="ARBA" id="ARBA00022679"/>
    </source>
</evidence>
<keyword evidence="5" id="KW-0999">Mitochondrion inner membrane</keyword>
<dbReference type="GO" id="GO:0005741">
    <property type="term" value="C:mitochondrial outer membrane"/>
    <property type="evidence" value="ECO:0007669"/>
    <property type="project" value="UniProtKB-SubCell"/>
</dbReference>
<evidence type="ECO:0000313" key="14">
    <source>
        <dbReference type="EMBL" id="MBA4632824.1"/>
    </source>
</evidence>
<evidence type="ECO:0000256" key="8">
    <source>
        <dbReference type="ARBA" id="ARBA00023136"/>
    </source>
</evidence>
<evidence type="ECO:0000256" key="9">
    <source>
        <dbReference type="ARBA" id="ARBA00023315"/>
    </source>
</evidence>
<reference evidence="14" key="1">
    <citation type="journal article" date="2013" name="J. Plant Res.">
        <title>Effect of fungi and light on seed germination of three Opuntia species from semiarid lands of central Mexico.</title>
        <authorList>
            <person name="Delgado-Sanchez P."/>
            <person name="Jimenez-Bremont J.F."/>
            <person name="Guerrero-Gonzalez Mde L."/>
            <person name="Flores J."/>
        </authorList>
    </citation>
    <scope>NUCLEOTIDE SEQUENCE</scope>
    <source>
        <tissue evidence="14">Cladode</tissue>
    </source>
</reference>
<keyword evidence="4" id="KW-1000">Mitochondrion outer membrane</keyword>
<reference evidence="14" key="2">
    <citation type="submission" date="2020-07" db="EMBL/GenBank/DDBJ databases">
        <authorList>
            <person name="Vera ALvarez R."/>
            <person name="Arias-Moreno D.M."/>
            <person name="Jimenez-Jacinto V."/>
            <person name="Jimenez-Bremont J.F."/>
            <person name="Swaminathan K."/>
            <person name="Moose S.P."/>
            <person name="Guerrero-Gonzalez M.L."/>
            <person name="Marino-Ramirez L."/>
            <person name="Landsman D."/>
            <person name="Rodriguez-Kessler M."/>
            <person name="Delgado-Sanchez P."/>
        </authorList>
    </citation>
    <scope>NUCLEOTIDE SEQUENCE</scope>
    <source>
        <tissue evidence="14">Cladode</tissue>
    </source>
</reference>
<evidence type="ECO:0000256" key="12">
    <source>
        <dbReference type="RuleBase" id="RU365062"/>
    </source>
</evidence>
<evidence type="ECO:0000256" key="11">
    <source>
        <dbReference type="ARBA" id="ARBA00047906"/>
    </source>
</evidence>
<keyword evidence="9" id="KW-0012">Acyltransferase</keyword>
<dbReference type="AlphaFoldDB" id="A0A7C9D844"/>
<comment type="subcellular location">
    <subcellularLocation>
        <location evidence="1">Mitochondrion inner membrane</location>
        <topology evidence="1">Peripheral membrane protein</topology>
        <orientation evidence="1">Intermembrane side</orientation>
    </subcellularLocation>
    <subcellularLocation>
        <location evidence="10">Mitochondrion outer membrane</location>
        <topology evidence="10">Peripheral membrane protein</topology>
        <orientation evidence="10">Intermembrane side</orientation>
    </subcellularLocation>
</comment>
<evidence type="ECO:0000256" key="5">
    <source>
        <dbReference type="ARBA" id="ARBA00022792"/>
    </source>
</evidence>
<keyword evidence="3" id="KW-0808">Transferase</keyword>
<dbReference type="GO" id="GO:0008374">
    <property type="term" value="F:O-acyltransferase activity"/>
    <property type="evidence" value="ECO:0007669"/>
    <property type="project" value="TreeGrafter"/>
</dbReference>
<evidence type="ECO:0000256" key="2">
    <source>
        <dbReference type="ARBA" id="ARBA00010524"/>
    </source>
</evidence>
<dbReference type="GO" id="GO:0006644">
    <property type="term" value="P:phospholipid metabolic process"/>
    <property type="evidence" value="ECO:0007669"/>
    <property type="project" value="InterPro"/>
</dbReference>
<keyword evidence="8" id="KW-0472">Membrane</keyword>
<name>A0A7C9D844_OPUST</name>
<keyword evidence="6" id="KW-0443">Lipid metabolism</keyword>
<evidence type="ECO:0000256" key="10">
    <source>
        <dbReference type="ARBA" id="ARBA00024323"/>
    </source>
</evidence>
<feature type="domain" description="Phospholipid/glycerol acyltransferase" evidence="13">
    <location>
        <begin position="70"/>
        <end position="197"/>
    </location>
</feature>
<dbReference type="SMART" id="SM00563">
    <property type="entry name" value="PlsC"/>
    <property type="match status" value="1"/>
</dbReference>
<dbReference type="InterPro" id="IPR002123">
    <property type="entry name" value="Plipid/glycerol_acylTrfase"/>
</dbReference>
<dbReference type="PANTHER" id="PTHR12497:SF0">
    <property type="entry name" value="TAFAZZIN"/>
    <property type="match status" value="1"/>
</dbReference>
<evidence type="ECO:0000256" key="4">
    <source>
        <dbReference type="ARBA" id="ARBA00022787"/>
    </source>
</evidence>
<comment type="similarity">
    <text evidence="2 12">Belongs to the taffazin family.</text>
</comment>
<dbReference type="SUPFAM" id="SSF69593">
    <property type="entry name" value="Glycerol-3-phosphate (1)-acyltransferase"/>
    <property type="match status" value="1"/>
</dbReference>
<protein>
    <recommendedName>
        <fullName evidence="12">Tafazzin family protein</fullName>
    </recommendedName>
</protein>
<comment type="catalytic activity">
    <reaction evidence="11">
        <text>1'-[1,2-diacyl-sn-glycero-3-phospho],3'-[1-acyl-sn-glycero-3-phospho]-glycerol + a 1,2-diacyl-sn-glycero-3-phosphocholine = a cardiolipin + a 1-acyl-sn-glycero-3-phosphocholine</text>
        <dbReference type="Rhea" id="RHEA:33731"/>
        <dbReference type="ChEBI" id="CHEBI:57643"/>
        <dbReference type="ChEBI" id="CHEBI:58168"/>
        <dbReference type="ChEBI" id="CHEBI:62237"/>
        <dbReference type="ChEBI" id="CHEBI:64743"/>
    </reaction>
    <physiologicalReaction direction="left-to-right" evidence="11">
        <dbReference type="Rhea" id="RHEA:33732"/>
    </physiologicalReaction>
    <physiologicalReaction direction="right-to-left" evidence="11">
        <dbReference type="Rhea" id="RHEA:33733"/>
    </physiologicalReaction>
</comment>
<dbReference type="EMBL" id="GISG01084498">
    <property type="protein sequence ID" value="MBA4632824.1"/>
    <property type="molecule type" value="Transcribed_RNA"/>
</dbReference>
<dbReference type="GO" id="GO:0005743">
    <property type="term" value="C:mitochondrial inner membrane"/>
    <property type="evidence" value="ECO:0007669"/>
    <property type="project" value="UniProtKB-SubCell"/>
</dbReference>
<sequence length="399" mass="43980">MDFFLGGGNAVPKDIYAEEESAITRMLQTLAVPILGNVCHVFMHGLNHVQIYGAEKLPKALRDRSKDKPLITVSNHVASMDDPLVIASLLPPRVLMDAQQLRWTLCASDRCFKNPVTSAFFRSVKVLPVSRGEGIYQKGLDLAISKLNNGGWVHIFPEGSRSRDGGRTVGPAKRGIGRLVLDADNIPVVVPFVHTGMQEIMPIGANVPRVGKIVTVLVGDPIEFDDLLNADRSVLASRGSLYDAISSRVGERLQELKTQVDKLAFEQSNRMKEFAVQSMDRAAGILQQVDWESFGMKNYVMSSDNSASSDQGQAEEEVIPSYHQQSIVDQDKTARFTAEGGIMSRIRSIGDPNELIGFAARSILQNQSRGASQNYLHLNPFRVWKLFLEANCGTRVQLC</sequence>
<evidence type="ECO:0000256" key="1">
    <source>
        <dbReference type="ARBA" id="ARBA00004137"/>
    </source>
</evidence>
<keyword evidence="7" id="KW-0496">Mitochondrion</keyword>
<proteinExistence type="inferred from homology"/>
<dbReference type="Pfam" id="PF01553">
    <property type="entry name" value="Acyltransferase"/>
    <property type="match status" value="1"/>
</dbReference>
<dbReference type="PANTHER" id="PTHR12497">
    <property type="entry name" value="TAZ PROTEIN TAFAZZIN"/>
    <property type="match status" value="1"/>
</dbReference>
<dbReference type="InterPro" id="IPR000872">
    <property type="entry name" value="Tafazzin"/>
</dbReference>
<accession>A0A7C9D844</accession>